<protein>
    <submittedName>
        <fullName evidence="1">Uncharacterized protein</fullName>
    </submittedName>
</protein>
<feature type="non-terminal residue" evidence="1">
    <location>
        <position position="106"/>
    </location>
</feature>
<organism evidence="1">
    <name type="scientific">Spongospora subterranea</name>
    <dbReference type="NCBI Taxonomy" id="70186"/>
    <lineage>
        <taxon>Eukaryota</taxon>
        <taxon>Sar</taxon>
        <taxon>Rhizaria</taxon>
        <taxon>Endomyxa</taxon>
        <taxon>Phytomyxea</taxon>
        <taxon>Plasmodiophorida</taxon>
        <taxon>Plasmodiophoridae</taxon>
        <taxon>Spongospora</taxon>
    </lineage>
</organism>
<dbReference type="EMBL" id="HACM01006875">
    <property type="protein sequence ID" value="CRZ07317.1"/>
    <property type="molecule type" value="Transcribed_RNA"/>
</dbReference>
<accession>A0A0H5R048</accession>
<reference evidence="1" key="1">
    <citation type="submission" date="2015-04" db="EMBL/GenBank/DDBJ databases">
        <title>The genome sequence of the plant pathogenic Rhizarian Plasmodiophora brassicae reveals insights in its biotrophic life cycle and the origin of chitin synthesis.</title>
        <authorList>
            <person name="Schwelm A."/>
            <person name="Fogelqvist J."/>
            <person name="Knaust A."/>
            <person name="Julke S."/>
            <person name="Lilja T."/>
            <person name="Dhandapani V."/>
            <person name="Bonilla-Rosso G."/>
            <person name="Karlsson M."/>
            <person name="Shevchenko A."/>
            <person name="Choi S.R."/>
            <person name="Kim H.G."/>
            <person name="Park J.Y."/>
            <person name="Lim Y.P."/>
            <person name="Ludwig-Muller J."/>
            <person name="Dixelius C."/>
        </authorList>
    </citation>
    <scope>NUCLEOTIDE SEQUENCE</scope>
    <source>
        <tissue evidence="1">Potato root galls</tissue>
    </source>
</reference>
<evidence type="ECO:0000313" key="1">
    <source>
        <dbReference type="EMBL" id="CRZ07317.1"/>
    </source>
</evidence>
<sequence length="106" mass="12120">FQTRWGTHFKHHQFGYKCCPGRGSNYNTCGYQKTKIVRNTGNRNKDSGLLLDLNALAVALSTAQTAEEILKLSCEFYEKYQSSGPEAQKTLRLYFNRSSKPIWGCF</sequence>
<feature type="non-terminal residue" evidence="1">
    <location>
        <position position="1"/>
    </location>
</feature>
<dbReference type="AlphaFoldDB" id="A0A0H5R048"/>
<proteinExistence type="predicted"/>
<name>A0A0H5R048_9EUKA</name>